<accession>A0A2M8M1S1</accession>
<comment type="caution">
    <text evidence="7">The sequence shown here is derived from an EMBL/GenBank/DDBJ whole genome shotgun (WGS) entry which is preliminary data.</text>
</comment>
<dbReference type="InterPro" id="IPR056823">
    <property type="entry name" value="TEN-like_YD-shell"/>
</dbReference>
<evidence type="ECO:0000313" key="7">
    <source>
        <dbReference type="EMBL" id="PJE98150.1"/>
    </source>
</evidence>
<protein>
    <recommendedName>
        <fullName evidence="9">Type IV secretion protein Rhs</fullName>
    </recommendedName>
</protein>
<reference evidence="7 8" key="1">
    <citation type="submission" date="2017-11" db="EMBL/GenBank/DDBJ databases">
        <title>Streptomyces carmine sp. nov., a novel actinomycete isolated from Sophora alopecuroides in Xinjiang, China.</title>
        <authorList>
            <person name="Wang Y."/>
            <person name="Luo X."/>
            <person name="Wan C."/>
            <person name="Zhang L."/>
        </authorList>
    </citation>
    <scope>NUCLEOTIDE SEQUENCE [LARGE SCALE GENOMIC DNA]</scope>
    <source>
        <strain evidence="7 8">TRM SA0054</strain>
    </source>
</reference>
<organism evidence="7 8">
    <name type="scientific">Streptomyces carminius</name>
    <dbReference type="NCBI Taxonomy" id="2665496"/>
    <lineage>
        <taxon>Bacteria</taxon>
        <taxon>Bacillati</taxon>
        <taxon>Actinomycetota</taxon>
        <taxon>Actinomycetes</taxon>
        <taxon>Kitasatosporales</taxon>
        <taxon>Streptomycetaceae</taxon>
        <taxon>Streptomyces</taxon>
    </lineage>
</organism>
<feature type="domain" description="DUF6531" evidence="4">
    <location>
        <begin position="391"/>
        <end position="462"/>
    </location>
</feature>
<gene>
    <name evidence="7" type="ORF">CUT44_08870</name>
</gene>
<dbReference type="InterPro" id="IPR006530">
    <property type="entry name" value="YD"/>
</dbReference>
<dbReference type="Pfam" id="PF05593">
    <property type="entry name" value="RHS_repeat"/>
    <property type="match status" value="4"/>
</dbReference>
<feature type="domain" description="Type VII secretion system protein EssD-like" evidence="3">
    <location>
        <begin position="1424"/>
        <end position="1544"/>
    </location>
</feature>
<sequence>MAVVLPDGVDAILDLIGVGWPNVDEDAYRDMAKDLRDFADDVDEDAHAAHKGMERLISSGQSEALTALSGYWGKVKGTHMADLAEAARIFANAMDAAADIIEGRKWVAVGELTACAASAGISLAAAPFTAGLSALIGAGAIQACRIAVKRAIKEMLDLAVQEIVTAMTEPAVAALENMAADLVVQLASNGLGIQDGVDMNQVGEAGKEGLKDGGLNLASADGVPHLGGMLGKLDIDHDEHDRAALKLNGVSVSLNGRTTGKLTRAKSNHNRTRGKDDIAQAIDTVADKMMGSLEKATKHLGDHMGGGLPKGVRNISDSHKTNERATRDHFDKITVSGDDRGGRGPGRGPGDAARPGPGPGRGPERPRSLREVQDRPRERAVSLSKRRCKTDPVDVASGEMVLSQTDLALPGVLPLALRRTHLSSYRYGCWFGPSWASTLDERLELTAQGALWAREDGAVLSYPHLPDEGKDPVWPVEGDRLPLAFAERSALGEVTYTITDHRSGLTRFFTGSPYQDTLYWLSEITDRNGTTVHLTRGAGGLPTAVLHDGGYRIEVTCEAGPGRVTALSLRTPDGPVQVAAFGYDEAGHLTAVTNSSGPPLTLTYDDAGRVTSWRDRNDSTYRYVYDTEGRVTRTIGPAGVLSSTFAYEPADADGHRTTRFTDSTGATTTYRINQLQQVIAETDPLGHTTHFDFDRHDQLLTVTDALGHTTRFERDAHGNLTAMTAPDGVRTTAAYNELHLPVEVTERGGRQVRYTYDDRGNLLASTDPAGATTHYTVNAHGHLTAIRDALGQTTRVTPNPAGLPVAVTAPDGATATCTRDTFGRVTSATDALSNTVRQGWTIQGKPAWRELPDGTREEWTWDSEGNLLSHTDRMGRTRTHTFTHFDQPTTTRTTDGEYRFTHDTELRLTGVTNAQGLTWHYTYDAAGRLTAETDFDGRTVTYEHDPAGRLTRRTNAAGQSLTFARDVLGRVTELRHDDGSVSTFTHDAAGHLSRLTNAHATIDIAHDAAGRVVAETVNGSTLTLAYDTAGRRTHRRTPSGATSTLTYTPQGLATYTAGEHTFRFDRDALGRETTRNLDGRLALHHTWDAVGRLTGQALTVPGTDLLTRTFTYRPDGAPTAIDDSLTGRRTFTLDASGRITAVQARNWSETYAYNAAGDQTHTTLPTQAPGQDTTGPRTQQGTRITAAGRTRYHYDAAGRLIRRQTTTLSGKTLTWHFRWDAEDRLTHTQTPHGTHWRYCYDALGRRTAKQRLDADGHPQQTTTYCWDGAHLAEETTDHTTLTWDYTGLNPLAQRETKTDAAQQEIDRRFFAIVAHLDGSPSELINPDGDIAWRTRSTTWGATQWNRDATAYTPLRYPGQYYDPETGLHYNLNRYYDPDLGRYLTPDPLGLAPAINHYAYVPNPFTLADPLGLAGCEADPTWGGRVTFTRDEHGRPYEMNATITRDMLDEGTHADNSLRPPGFLGGDYNQARGHLLARMLGGSGDTLDNLFTITQNPTNSPEMRDFEQAIHNAVEKDGKIVTYNVYLEYSDDQKDSVPKYIQLEAYDQHGKTIVDTTLDNPAHAQQQRHRQGLLP</sequence>
<feature type="region of interest" description="Disordered" evidence="2">
    <location>
        <begin position="1160"/>
        <end position="1180"/>
    </location>
</feature>
<dbReference type="NCBIfam" id="TIGR01643">
    <property type="entry name" value="YD_repeat_2x"/>
    <property type="match status" value="10"/>
</dbReference>
<feature type="domain" description="Teneurin-like YD-shell" evidence="5">
    <location>
        <begin position="856"/>
        <end position="1386"/>
    </location>
</feature>
<feature type="compositionally biased region" description="Basic and acidic residues" evidence="2">
    <location>
        <begin position="362"/>
        <end position="380"/>
    </location>
</feature>
<keyword evidence="8" id="KW-1185">Reference proteome</keyword>
<name>A0A2M8M1S1_9ACTN</name>
<dbReference type="NCBIfam" id="TIGR03696">
    <property type="entry name" value="Rhs_assc_core"/>
    <property type="match status" value="1"/>
</dbReference>
<dbReference type="Proteomes" id="UP000230407">
    <property type="component" value="Unassembled WGS sequence"/>
</dbReference>
<dbReference type="RefSeq" id="WP_100201622.1">
    <property type="nucleotide sequence ID" value="NZ_PGGW01000033.1"/>
</dbReference>
<dbReference type="InterPro" id="IPR057746">
    <property type="entry name" value="CpnT-like_N"/>
</dbReference>
<dbReference type="Gene3D" id="2.180.10.10">
    <property type="entry name" value="RHS repeat-associated core"/>
    <property type="match status" value="3"/>
</dbReference>
<evidence type="ECO:0000313" key="8">
    <source>
        <dbReference type="Proteomes" id="UP000230407"/>
    </source>
</evidence>
<dbReference type="Pfam" id="PF25023">
    <property type="entry name" value="TEN_YD-shell"/>
    <property type="match status" value="1"/>
</dbReference>
<dbReference type="Pfam" id="PF25547">
    <property type="entry name" value="WXG100_2"/>
    <property type="match status" value="1"/>
</dbReference>
<evidence type="ECO:0008006" key="9">
    <source>
        <dbReference type="Google" id="ProtNLM"/>
    </source>
</evidence>
<keyword evidence="1" id="KW-0677">Repeat</keyword>
<dbReference type="EMBL" id="PGGW01000033">
    <property type="protein sequence ID" value="PJE98150.1"/>
    <property type="molecule type" value="Genomic_DNA"/>
</dbReference>
<evidence type="ECO:0000256" key="2">
    <source>
        <dbReference type="SAM" id="MobiDB-lite"/>
    </source>
</evidence>
<dbReference type="Gene3D" id="3.40.570.10">
    <property type="entry name" value="Extracellular Endonuclease, subunit A"/>
    <property type="match status" value="1"/>
</dbReference>
<dbReference type="PANTHER" id="PTHR32305:SF15">
    <property type="entry name" value="PROTEIN RHSA-RELATED"/>
    <property type="match status" value="1"/>
</dbReference>
<evidence type="ECO:0000259" key="3">
    <source>
        <dbReference type="Pfam" id="PF13930"/>
    </source>
</evidence>
<feature type="compositionally biased region" description="Basic and acidic residues" evidence="2">
    <location>
        <begin position="316"/>
        <end position="342"/>
    </location>
</feature>
<evidence type="ECO:0000259" key="6">
    <source>
        <dbReference type="Pfam" id="PF25547"/>
    </source>
</evidence>
<dbReference type="InterPro" id="IPR050708">
    <property type="entry name" value="T6SS_VgrG/RHS"/>
</dbReference>
<dbReference type="Pfam" id="PF20148">
    <property type="entry name" value="DUF6531"/>
    <property type="match status" value="1"/>
</dbReference>
<dbReference type="InterPro" id="IPR031325">
    <property type="entry name" value="RHS_repeat"/>
</dbReference>
<dbReference type="InterPro" id="IPR044929">
    <property type="entry name" value="DNA/RNA_non-sp_Endonuclease_sf"/>
</dbReference>
<dbReference type="Pfam" id="PF13930">
    <property type="entry name" value="Endonuclea_NS_2"/>
    <property type="match status" value="1"/>
</dbReference>
<dbReference type="InterPro" id="IPR045351">
    <property type="entry name" value="DUF6531"/>
</dbReference>
<evidence type="ECO:0000259" key="4">
    <source>
        <dbReference type="Pfam" id="PF20148"/>
    </source>
</evidence>
<evidence type="ECO:0000256" key="1">
    <source>
        <dbReference type="ARBA" id="ARBA00022737"/>
    </source>
</evidence>
<evidence type="ECO:0000259" key="5">
    <source>
        <dbReference type="Pfam" id="PF25023"/>
    </source>
</evidence>
<dbReference type="InterPro" id="IPR022385">
    <property type="entry name" value="Rhs_assc_core"/>
</dbReference>
<dbReference type="PANTHER" id="PTHR32305">
    <property type="match status" value="1"/>
</dbReference>
<feature type="region of interest" description="Disordered" evidence="2">
    <location>
        <begin position="298"/>
        <end position="386"/>
    </location>
</feature>
<feature type="domain" description="Outer membrane channel protein CpnT-like N-terminal" evidence="6">
    <location>
        <begin position="18"/>
        <end position="133"/>
    </location>
</feature>
<proteinExistence type="predicted"/>
<dbReference type="InterPro" id="IPR044927">
    <property type="entry name" value="Endonuclea_NS_2"/>
</dbReference>